<keyword evidence="2" id="KW-1185">Reference proteome</keyword>
<evidence type="ECO:0000313" key="2">
    <source>
        <dbReference type="Proteomes" id="UP000308149"/>
    </source>
</evidence>
<dbReference type="InterPro" id="IPR036694">
    <property type="entry name" value="Dodecin-like_sf"/>
</dbReference>
<dbReference type="EMBL" id="CP040871">
    <property type="protein sequence ID" value="QDA57923.1"/>
    <property type="molecule type" value="Genomic_DNA"/>
</dbReference>
<dbReference type="KEGG" id="thes:FHQ07_11695"/>
<evidence type="ECO:0000313" key="1">
    <source>
        <dbReference type="EMBL" id="QDA57923.1"/>
    </source>
</evidence>
<organism evidence="1 2">
    <name type="scientific">Thermomonas aquatica</name>
    <dbReference type="NCBI Taxonomy" id="2202149"/>
    <lineage>
        <taxon>Bacteria</taxon>
        <taxon>Pseudomonadati</taxon>
        <taxon>Pseudomonadota</taxon>
        <taxon>Gammaproteobacteria</taxon>
        <taxon>Lysobacterales</taxon>
        <taxon>Lysobacteraceae</taxon>
        <taxon>Thermomonas</taxon>
    </lineage>
</organism>
<name>A0A5B7ZTQ2_9GAMM</name>
<dbReference type="SUPFAM" id="SSF89807">
    <property type="entry name" value="Dodecin-like"/>
    <property type="match status" value="1"/>
</dbReference>
<protein>
    <submittedName>
        <fullName evidence="1">Dodecin domain-containing protein</fullName>
    </submittedName>
</protein>
<dbReference type="OrthoDB" id="9805449at2"/>
<dbReference type="Pfam" id="PF07311">
    <property type="entry name" value="Dodecin"/>
    <property type="match status" value="1"/>
</dbReference>
<reference evidence="1 2" key="1">
    <citation type="submission" date="2019-06" db="EMBL/GenBank/DDBJ databases">
        <title>Thermomonas aquatica sp. nov., isolated from an industrial wastewater treatment plant.</title>
        <authorList>
            <person name="Jeon J.H."/>
            <person name="Park D.-S."/>
        </authorList>
    </citation>
    <scope>NUCLEOTIDE SEQUENCE [LARGE SCALE GENOMIC DNA]</scope>
    <source>
        <strain evidence="1 2">SY21</strain>
    </source>
</reference>
<sequence length="67" mass="7402">MSVAKIIELNAASKTSMEDAVKHGLKKCAESVKNIKGAWVNEIKVVTDDDGNVTEWRVNLRVSFIVN</sequence>
<dbReference type="InterPro" id="IPR025543">
    <property type="entry name" value="Dodecin-like"/>
</dbReference>
<proteinExistence type="predicted"/>
<dbReference type="Proteomes" id="UP000308149">
    <property type="component" value="Chromosome"/>
</dbReference>
<dbReference type="RefSeq" id="WP_139716973.1">
    <property type="nucleotide sequence ID" value="NZ_CP040871.1"/>
</dbReference>
<gene>
    <name evidence="1" type="ORF">FHQ07_11695</name>
</gene>
<dbReference type="PANTHER" id="PTHR39324">
    <property type="entry name" value="CALCIUM DODECIN"/>
    <property type="match status" value="1"/>
</dbReference>
<dbReference type="InterPro" id="IPR009923">
    <property type="entry name" value="Dodecin"/>
</dbReference>
<dbReference type="Gene3D" id="3.30.1660.10">
    <property type="entry name" value="Flavin-binding protein dodecin"/>
    <property type="match status" value="1"/>
</dbReference>
<dbReference type="AlphaFoldDB" id="A0A5B7ZTQ2"/>
<dbReference type="PANTHER" id="PTHR39324:SF1">
    <property type="entry name" value="CALCIUM DODECIN"/>
    <property type="match status" value="1"/>
</dbReference>
<accession>A0A5B7ZTQ2</accession>